<evidence type="ECO:0000313" key="4">
    <source>
        <dbReference type="Proteomes" id="UP000294543"/>
    </source>
</evidence>
<protein>
    <recommendedName>
        <fullName evidence="2">DUF5648 domain-containing protein</fullName>
    </recommendedName>
</protein>
<organism evidence="3 4">
    <name type="scientific">Nonomuraea diastatica</name>
    <dbReference type="NCBI Taxonomy" id="1848329"/>
    <lineage>
        <taxon>Bacteria</taxon>
        <taxon>Bacillati</taxon>
        <taxon>Actinomycetota</taxon>
        <taxon>Actinomycetes</taxon>
        <taxon>Streptosporangiales</taxon>
        <taxon>Streptosporangiaceae</taxon>
        <taxon>Nonomuraea</taxon>
    </lineage>
</organism>
<evidence type="ECO:0000313" key="3">
    <source>
        <dbReference type="EMBL" id="TDD07535.1"/>
    </source>
</evidence>
<evidence type="ECO:0000259" key="2">
    <source>
        <dbReference type="Pfam" id="PF18885"/>
    </source>
</evidence>
<reference evidence="3 4" key="1">
    <citation type="submission" date="2019-03" db="EMBL/GenBank/DDBJ databases">
        <title>Draft genome sequences of novel Actinobacteria.</title>
        <authorList>
            <person name="Sahin N."/>
            <person name="Ay H."/>
            <person name="Saygin H."/>
        </authorList>
    </citation>
    <scope>NUCLEOTIDE SEQUENCE [LARGE SCALE GENOMIC DNA]</scope>
    <source>
        <strain evidence="3 4">KC712</strain>
    </source>
</reference>
<dbReference type="OrthoDB" id="3529822at2"/>
<dbReference type="InterPro" id="IPR043708">
    <property type="entry name" value="DUF5648"/>
</dbReference>
<feature type="signal peptide" evidence="1">
    <location>
        <begin position="1"/>
        <end position="26"/>
    </location>
</feature>
<comment type="caution">
    <text evidence="3">The sequence shown here is derived from an EMBL/GenBank/DDBJ whole genome shotgun (WGS) entry which is preliminary data.</text>
</comment>
<dbReference type="RefSeq" id="WP_132518854.1">
    <property type="nucleotide sequence ID" value="NZ_SMKP01000262.1"/>
</dbReference>
<dbReference type="AlphaFoldDB" id="A0A4R4VYC4"/>
<keyword evidence="4" id="KW-1185">Reference proteome</keyword>
<gene>
    <name evidence="3" type="ORF">E1294_48105</name>
</gene>
<dbReference type="Proteomes" id="UP000294543">
    <property type="component" value="Unassembled WGS sequence"/>
</dbReference>
<proteinExistence type="predicted"/>
<dbReference type="Pfam" id="PF18885">
    <property type="entry name" value="DUF5648"/>
    <property type="match status" value="1"/>
</dbReference>
<name>A0A4R4VYC4_9ACTN</name>
<dbReference type="EMBL" id="SMKP01000262">
    <property type="protein sequence ID" value="TDD07535.1"/>
    <property type="molecule type" value="Genomic_DNA"/>
</dbReference>
<feature type="domain" description="DUF5648" evidence="2">
    <location>
        <begin position="57"/>
        <end position="186"/>
    </location>
</feature>
<sequence>MTSSFAWSRRTAVLGLVLAVSATLSAGTAVQASASAAGSKSASSATAPRVKVYEFVTKEGGFFYTASEREKQTALQYGWRITKTPMYYIASTPFAGSKPLYRLRWQKKNSYIISTTEAERDRLIATGNYHYDGKLGYAPASQAAGGDVRVWRLSSNSRWRLAIEEHKNSILAKEPGWKLDGWVFYQFTSPN</sequence>
<evidence type="ECO:0000256" key="1">
    <source>
        <dbReference type="SAM" id="SignalP"/>
    </source>
</evidence>
<accession>A0A4R4VYC4</accession>
<feature type="chain" id="PRO_5039166332" description="DUF5648 domain-containing protein" evidence="1">
    <location>
        <begin position="27"/>
        <end position="191"/>
    </location>
</feature>
<keyword evidence="1" id="KW-0732">Signal</keyword>